<accession>A0ABP2TSM6</accession>
<dbReference type="GeneID" id="92836477"/>
<sequence length="211" mass="23266">MQALFVHGMGRSPLSGWPMLRHIKKAGITTRCFGYSVSLQSFSEIQVRLTRWIEEIAAKGDYVLIGHSLGGVLIRSALSSLPAETNQPKHIFLLGSPIQASQLAQRFNRNFLFRSVTRDCGHLLSSIERMAAIPCTEHSTTGIAGIKGLSGKLSPFRTEFNDGIVSLSEVSADWLTDQVKLPIIHSLLPSSKQVAQIIIQRINCKDTHAQF</sequence>
<protein>
    <recommendedName>
        <fullName evidence="3">Alpha/beta hydrolase</fullName>
    </recommendedName>
</protein>
<dbReference type="SUPFAM" id="SSF53474">
    <property type="entry name" value="alpha/beta-Hydrolases"/>
    <property type="match status" value="1"/>
</dbReference>
<dbReference type="Proteomes" id="UP000013190">
    <property type="component" value="Unassembled WGS sequence"/>
</dbReference>
<comment type="caution">
    <text evidence="1">The sequence shown here is derived from an EMBL/GenBank/DDBJ whole genome shotgun (WGS) entry which is preliminary data.</text>
</comment>
<reference evidence="2" key="1">
    <citation type="submission" date="2013-02" db="EMBL/GenBank/DDBJ databases">
        <title>The Genome Sequence of Acinetobacter sp. NIPH 236.</title>
        <authorList>
            <consortium name="The Broad Institute Genome Sequencing Platform"/>
            <consortium name="The Broad Institute Genome Sequencing Center for Infectious Disease"/>
            <person name="Cerqueira G."/>
            <person name="Feldgarden M."/>
            <person name="Courvalin P."/>
            <person name="Perichon B."/>
            <person name="Grillot-Courvalin C."/>
            <person name="Clermont D."/>
            <person name="Rocha E."/>
            <person name="Yoon E.-J."/>
            <person name="Nemec A."/>
            <person name="Walker B."/>
            <person name="Young S.K."/>
            <person name="Zeng Q."/>
            <person name="Gargeya S."/>
            <person name="Fitzgerald M."/>
            <person name="Haas B."/>
            <person name="Abouelleil A."/>
            <person name="Alvarado L."/>
            <person name="Arachchi H.M."/>
            <person name="Berlin A.M."/>
            <person name="Chapman S.B."/>
            <person name="Dewar J."/>
            <person name="Goldberg J."/>
            <person name="Griggs A."/>
            <person name="Gujja S."/>
            <person name="Hansen M."/>
            <person name="Howarth C."/>
            <person name="Imamovic A."/>
            <person name="Larimer J."/>
            <person name="McCowan C."/>
            <person name="Murphy C."/>
            <person name="Neiman D."/>
            <person name="Pearson M."/>
            <person name="Priest M."/>
            <person name="Roberts A."/>
            <person name="Saif S."/>
            <person name="Shea T."/>
            <person name="Sisk P."/>
            <person name="Sykes S."/>
            <person name="Wortman J."/>
            <person name="Nusbaum C."/>
            <person name="Birren B."/>
        </authorList>
    </citation>
    <scope>NUCLEOTIDE SEQUENCE [LARGE SCALE GENOMIC DNA]</scope>
    <source>
        <strain evidence="2">NIPH 236</strain>
    </source>
</reference>
<dbReference type="PANTHER" id="PTHR37946:SF1">
    <property type="entry name" value="SLL1969 PROTEIN"/>
    <property type="match status" value="1"/>
</dbReference>
<reference evidence="1 2" key="2">
    <citation type="journal article" date="2016" name="Int. J. Syst. Evol. Microbiol.">
        <title>Taxonomy of haemolytic and/or proteolytic strains of the genus Acinetobacter with the proposal of Acinetobacter courvalinii sp. nov. (genomic species 14 sensu Bouvet &amp; Jeanjean), Acinetobacter dispersus sp. nov. (genomic species 17), Acinetobacter modestus sp. nov., Acinetobacter proteolyticus sp. nov. and Acinetobacter vivianii sp. nov.</title>
        <authorList>
            <person name="Nemec A."/>
            <person name="Radolfova-Krizova L."/>
            <person name="Maixnerova M."/>
            <person name="Vrestiakova E."/>
            <person name="Jezek P."/>
            <person name="Sedo O."/>
        </authorList>
    </citation>
    <scope>NUCLEOTIDE SEQUENCE [LARGE SCALE GENOMIC DNA]</scope>
    <source>
        <strain evidence="1 2">NIPH 236</strain>
    </source>
</reference>
<dbReference type="PANTHER" id="PTHR37946">
    <property type="entry name" value="SLL1969 PROTEIN"/>
    <property type="match status" value="1"/>
</dbReference>
<dbReference type="InterPro" id="IPR029058">
    <property type="entry name" value="AB_hydrolase_fold"/>
</dbReference>
<evidence type="ECO:0008006" key="3">
    <source>
        <dbReference type="Google" id="ProtNLM"/>
    </source>
</evidence>
<proteinExistence type="predicted"/>
<evidence type="ECO:0000313" key="1">
    <source>
        <dbReference type="EMBL" id="ENU25397.1"/>
    </source>
</evidence>
<dbReference type="EMBL" id="APOJ01000032">
    <property type="protein sequence ID" value="ENU25397.1"/>
    <property type="molecule type" value="Genomic_DNA"/>
</dbReference>
<keyword evidence="2" id="KW-1185">Reference proteome</keyword>
<dbReference type="RefSeq" id="WP_004664437.1">
    <property type="nucleotide sequence ID" value="NZ_BMDV01000004.1"/>
</dbReference>
<gene>
    <name evidence="1" type="ORF">F992_03133</name>
</gene>
<dbReference type="Gene3D" id="3.40.50.1820">
    <property type="entry name" value="alpha/beta hydrolase"/>
    <property type="match status" value="1"/>
</dbReference>
<name>A0ABP2TSM6_9GAMM</name>
<evidence type="ECO:0000313" key="2">
    <source>
        <dbReference type="Proteomes" id="UP000013190"/>
    </source>
</evidence>
<organism evidence="1 2">
    <name type="scientific">Acinetobacter modestus</name>
    <dbReference type="NCBI Taxonomy" id="1776740"/>
    <lineage>
        <taxon>Bacteria</taxon>
        <taxon>Pseudomonadati</taxon>
        <taxon>Pseudomonadota</taxon>
        <taxon>Gammaproteobacteria</taxon>
        <taxon>Moraxellales</taxon>
        <taxon>Moraxellaceae</taxon>
        <taxon>Acinetobacter</taxon>
    </lineage>
</organism>